<gene>
    <name evidence="2" type="ORF">KDL28_21590</name>
</gene>
<keyword evidence="3" id="KW-1185">Reference proteome</keyword>
<feature type="compositionally biased region" description="Basic and acidic residues" evidence="1">
    <location>
        <begin position="92"/>
        <end position="103"/>
    </location>
</feature>
<reference evidence="2" key="1">
    <citation type="submission" date="2021-04" db="EMBL/GenBank/DDBJ databases">
        <title>Pseudonocardia sp. nov., isolated from sandy soil of mangrove forest.</title>
        <authorList>
            <person name="Zan Z."/>
            <person name="Huang R."/>
            <person name="Liu W."/>
        </authorList>
    </citation>
    <scope>NUCLEOTIDE SEQUENCE</scope>
    <source>
        <strain evidence="2">S2-4</strain>
    </source>
</reference>
<feature type="region of interest" description="Disordered" evidence="1">
    <location>
        <begin position="84"/>
        <end position="103"/>
    </location>
</feature>
<proteinExistence type="predicted"/>
<evidence type="ECO:0000313" key="3">
    <source>
        <dbReference type="Proteomes" id="UP001165283"/>
    </source>
</evidence>
<organism evidence="2 3">
    <name type="scientific">Pseudonocardia humida</name>
    <dbReference type="NCBI Taxonomy" id="2800819"/>
    <lineage>
        <taxon>Bacteria</taxon>
        <taxon>Bacillati</taxon>
        <taxon>Actinomycetota</taxon>
        <taxon>Actinomycetes</taxon>
        <taxon>Pseudonocardiales</taxon>
        <taxon>Pseudonocardiaceae</taxon>
        <taxon>Pseudonocardia</taxon>
    </lineage>
</organism>
<protein>
    <recommendedName>
        <fullName evidence="4">Halobacterial output domain-containing protein</fullName>
    </recommendedName>
</protein>
<evidence type="ECO:0008006" key="4">
    <source>
        <dbReference type="Google" id="ProtNLM"/>
    </source>
</evidence>
<sequence length="103" mass="11270">MTSTGPTFLRMDRPELSEGNVMVVRSVPPADRQQRRLSPSSPLAYLFENVSPYEPDSDVEMNAGHYDQTELVWSFSGEVTAIVGLTEPTGPGDDRSRPTDGGL</sequence>
<accession>A0ABT1A3S9</accession>
<dbReference type="Proteomes" id="UP001165283">
    <property type="component" value="Unassembled WGS sequence"/>
</dbReference>
<comment type="caution">
    <text evidence="2">The sequence shown here is derived from an EMBL/GenBank/DDBJ whole genome shotgun (WGS) entry which is preliminary data.</text>
</comment>
<dbReference type="RefSeq" id="WP_252441308.1">
    <property type="nucleotide sequence ID" value="NZ_JAGSOV010000045.1"/>
</dbReference>
<evidence type="ECO:0000256" key="1">
    <source>
        <dbReference type="SAM" id="MobiDB-lite"/>
    </source>
</evidence>
<name>A0ABT1A3S9_9PSEU</name>
<evidence type="ECO:0000313" key="2">
    <source>
        <dbReference type="EMBL" id="MCO1657657.1"/>
    </source>
</evidence>
<dbReference type="EMBL" id="JAGSOV010000045">
    <property type="protein sequence ID" value="MCO1657657.1"/>
    <property type="molecule type" value="Genomic_DNA"/>
</dbReference>